<feature type="domain" description="EF-hand" evidence="4">
    <location>
        <begin position="452"/>
        <end position="487"/>
    </location>
</feature>
<dbReference type="Gene3D" id="1.10.238.10">
    <property type="entry name" value="EF-hand"/>
    <property type="match status" value="2"/>
</dbReference>
<dbReference type="InterPro" id="IPR002048">
    <property type="entry name" value="EF_hand_dom"/>
</dbReference>
<dbReference type="EMBL" id="JAVRJZ010000019">
    <property type="protein sequence ID" value="KAK2707369.1"/>
    <property type="molecule type" value="Genomic_DNA"/>
</dbReference>
<dbReference type="PROSITE" id="PS00018">
    <property type="entry name" value="EF_HAND_1"/>
    <property type="match status" value="4"/>
</dbReference>
<dbReference type="InterPro" id="IPR018247">
    <property type="entry name" value="EF_Hand_1_Ca_BS"/>
</dbReference>
<dbReference type="Gene3D" id="3.30.420.40">
    <property type="match status" value="2"/>
</dbReference>
<evidence type="ECO:0000259" key="4">
    <source>
        <dbReference type="PROSITE" id="PS50222"/>
    </source>
</evidence>
<gene>
    <name evidence="5" type="ORF">QYM36_015157</name>
</gene>
<protein>
    <recommendedName>
        <fullName evidence="4">EF-hand domain-containing protein</fullName>
    </recommendedName>
</protein>
<keyword evidence="2" id="KW-0106">Calcium</keyword>
<dbReference type="FunFam" id="1.10.238.10:FF:000001">
    <property type="entry name" value="Calmodulin 1"/>
    <property type="match status" value="1"/>
</dbReference>
<dbReference type="AlphaFoldDB" id="A0AA88KZ06"/>
<dbReference type="Proteomes" id="UP001187531">
    <property type="component" value="Unassembled WGS sequence"/>
</dbReference>
<feature type="domain" description="EF-hand" evidence="4">
    <location>
        <begin position="416"/>
        <end position="451"/>
    </location>
</feature>
<dbReference type="SUPFAM" id="SSF47473">
    <property type="entry name" value="EF-hand"/>
    <property type="match status" value="1"/>
</dbReference>
<feature type="non-terminal residue" evidence="5">
    <location>
        <position position="513"/>
    </location>
</feature>
<dbReference type="FunFam" id="3.30.420.40:FF:000050">
    <property type="entry name" value="Actin, alpha skeletal muscle"/>
    <property type="match status" value="1"/>
</dbReference>
<dbReference type="InterPro" id="IPR004000">
    <property type="entry name" value="Actin"/>
</dbReference>
<organism evidence="5 6">
    <name type="scientific">Artemia franciscana</name>
    <name type="common">Brine shrimp</name>
    <name type="synonym">Artemia sanfranciscana</name>
    <dbReference type="NCBI Taxonomy" id="6661"/>
    <lineage>
        <taxon>Eukaryota</taxon>
        <taxon>Metazoa</taxon>
        <taxon>Ecdysozoa</taxon>
        <taxon>Arthropoda</taxon>
        <taxon>Crustacea</taxon>
        <taxon>Branchiopoda</taxon>
        <taxon>Anostraca</taxon>
        <taxon>Artemiidae</taxon>
        <taxon>Artemia</taxon>
    </lineage>
</organism>
<evidence type="ECO:0000256" key="3">
    <source>
        <dbReference type="RuleBase" id="RU000487"/>
    </source>
</evidence>
<dbReference type="Pfam" id="PF13499">
    <property type="entry name" value="EF-hand_7"/>
    <property type="match status" value="2"/>
</dbReference>
<comment type="caution">
    <text evidence="5">The sequence shown here is derived from an EMBL/GenBank/DDBJ whole genome shotgun (WGS) entry which is preliminary data.</text>
</comment>
<dbReference type="PROSITE" id="PS50222">
    <property type="entry name" value="EF_HAND_2"/>
    <property type="match status" value="4"/>
</dbReference>
<dbReference type="InterPro" id="IPR043129">
    <property type="entry name" value="ATPase_NBD"/>
</dbReference>
<feature type="domain" description="EF-hand" evidence="4">
    <location>
        <begin position="379"/>
        <end position="414"/>
    </location>
</feature>
<dbReference type="InterPro" id="IPR011992">
    <property type="entry name" value="EF-hand-dom_pair"/>
</dbReference>
<accession>A0AA88KZ06</accession>
<dbReference type="Gene3D" id="3.90.640.10">
    <property type="entry name" value="Actin, Chain A, domain 4"/>
    <property type="match status" value="1"/>
</dbReference>
<reference evidence="5" key="1">
    <citation type="submission" date="2023-07" db="EMBL/GenBank/DDBJ databases">
        <title>Chromosome-level genome assembly of Artemia franciscana.</title>
        <authorList>
            <person name="Jo E."/>
        </authorList>
    </citation>
    <scope>NUCLEOTIDE SEQUENCE</scope>
    <source>
        <tissue evidence="5">Whole body</tissue>
    </source>
</reference>
<dbReference type="SUPFAM" id="SSF53067">
    <property type="entry name" value="Actin-like ATPase domain"/>
    <property type="match status" value="2"/>
</dbReference>
<dbReference type="GO" id="GO:0005509">
    <property type="term" value="F:calcium ion binding"/>
    <property type="evidence" value="ECO:0007669"/>
    <property type="project" value="InterPro"/>
</dbReference>
<dbReference type="SMART" id="SM00054">
    <property type="entry name" value="EFh"/>
    <property type="match status" value="4"/>
</dbReference>
<evidence type="ECO:0000256" key="1">
    <source>
        <dbReference type="ARBA" id="ARBA00006752"/>
    </source>
</evidence>
<dbReference type="PANTHER" id="PTHR11937">
    <property type="entry name" value="ACTIN"/>
    <property type="match status" value="1"/>
</dbReference>
<evidence type="ECO:0000256" key="2">
    <source>
        <dbReference type="ARBA" id="ARBA00022837"/>
    </source>
</evidence>
<keyword evidence="6" id="KW-1185">Reference proteome</keyword>
<name>A0AA88KZ06_ARTSF</name>
<feature type="domain" description="EF-hand" evidence="4">
    <location>
        <begin position="343"/>
        <end position="378"/>
    </location>
</feature>
<dbReference type="SMART" id="SM00268">
    <property type="entry name" value="ACTIN"/>
    <property type="match status" value="1"/>
</dbReference>
<dbReference type="PRINTS" id="PR00190">
    <property type="entry name" value="ACTIN"/>
</dbReference>
<sequence length="513" mass="58019">MNCNTPVVIENRSKTILAGFAHPLQMEPLTIFPVVVGREIGQPEYSQNIHLGREFEARRDILTANYPVQHGIVKDYDVLEKIWGYIFDHKLRISPENHPVLLTEAPLNPEAKTDEIYQIMFEKFNIKELCIEKHPILTLLGMRKPNGIVVDCGDDVTNVTPVYNGTILLKDCLSVYLGDKDVTDHLKQLLMNSHSVHFESDTVRDIKERICHVALDFEKEMAAFQEQSFWRKQMSLKSYKLPDGQAIKIGSEKIRSTEALFQPSFLGKRYFGIHNALYDSIMNVDIEYRNTLSINTVLTGCLTKCTGFPERMIKEVTALVPSTTEMNIRVNSDNNLASQFTDVQMEDLRASFALFDQDGDGHITTSELTAVMKCLGQNPTDAEILAIIKEVDADGNGTIEFSEFVIAMAKSVNDIDAEKEIKEAFDVFDKDGNGHINVEELRYVSVNLGETFSDEDIAEMLKQADFDGDGIVNYKELPTRVSERLNERLRLVCGAKICVENRVAVLKKQPKQK</sequence>
<dbReference type="Pfam" id="PF00022">
    <property type="entry name" value="Actin"/>
    <property type="match status" value="1"/>
</dbReference>
<evidence type="ECO:0000313" key="5">
    <source>
        <dbReference type="EMBL" id="KAK2707369.1"/>
    </source>
</evidence>
<proteinExistence type="inferred from homology"/>
<dbReference type="CDD" id="cd00051">
    <property type="entry name" value="EFh"/>
    <property type="match status" value="2"/>
</dbReference>
<evidence type="ECO:0000313" key="6">
    <source>
        <dbReference type="Proteomes" id="UP001187531"/>
    </source>
</evidence>
<comment type="similarity">
    <text evidence="1 3">Belongs to the actin family.</text>
</comment>